<sequence length="193" mass="22200">MSAAEMFYIPNCKNPRTNMRTRLKSPRRQSPSAILHHAGKRIFDCVVQSLATISLAYGHYPVAVSVRQDNTYSYCPHHPRRQPQIHTHSHTCTAKQKNPRPTSVCSVHSVPDRIASEHNAREKRKVDMQREKKRRPMSAIVFRSSSSNTNSREEKLAEKGAGTKCRYRYLNEELADSLAQLPFLREVQAREFL</sequence>
<keyword evidence="3" id="KW-1185">Reference proteome</keyword>
<dbReference type="Proteomes" id="UP001375240">
    <property type="component" value="Unassembled WGS sequence"/>
</dbReference>
<evidence type="ECO:0000256" key="1">
    <source>
        <dbReference type="SAM" id="MobiDB-lite"/>
    </source>
</evidence>
<dbReference type="AlphaFoldDB" id="A0AAV9UMU4"/>
<comment type="caution">
    <text evidence="2">The sequence shown here is derived from an EMBL/GenBank/DDBJ whole genome shotgun (WGS) entry which is preliminary data.</text>
</comment>
<protein>
    <submittedName>
        <fullName evidence="2">Uncharacterized protein</fullName>
    </submittedName>
</protein>
<evidence type="ECO:0000313" key="3">
    <source>
        <dbReference type="Proteomes" id="UP001375240"/>
    </source>
</evidence>
<proteinExistence type="predicted"/>
<accession>A0AAV9UMU4</accession>
<gene>
    <name evidence="2" type="ORF">TWF696_007544</name>
</gene>
<feature type="region of interest" description="Disordered" evidence="1">
    <location>
        <begin position="112"/>
        <end position="159"/>
    </location>
</feature>
<reference evidence="2 3" key="1">
    <citation type="submission" date="2019-10" db="EMBL/GenBank/DDBJ databases">
        <authorList>
            <person name="Palmer J.M."/>
        </authorList>
    </citation>
    <scope>NUCLEOTIDE SEQUENCE [LARGE SCALE GENOMIC DNA]</scope>
    <source>
        <strain evidence="2 3">TWF696</strain>
    </source>
</reference>
<organism evidence="2 3">
    <name type="scientific">Orbilia brochopaga</name>
    <dbReference type="NCBI Taxonomy" id="3140254"/>
    <lineage>
        <taxon>Eukaryota</taxon>
        <taxon>Fungi</taxon>
        <taxon>Dikarya</taxon>
        <taxon>Ascomycota</taxon>
        <taxon>Pezizomycotina</taxon>
        <taxon>Orbiliomycetes</taxon>
        <taxon>Orbiliales</taxon>
        <taxon>Orbiliaceae</taxon>
        <taxon>Orbilia</taxon>
    </lineage>
</organism>
<evidence type="ECO:0000313" key="2">
    <source>
        <dbReference type="EMBL" id="KAK6343890.1"/>
    </source>
</evidence>
<name>A0AAV9UMU4_9PEZI</name>
<feature type="compositionally biased region" description="Basic and acidic residues" evidence="1">
    <location>
        <begin position="112"/>
        <end position="130"/>
    </location>
</feature>
<dbReference type="EMBL" id="JAVHNQ010000006">
    <property type="protein sequence ID" value="KAK6343890.1"/>
    <property type="molecule type" value="Genomic_DNA"/>
</dbReference>